<proteinExistence type="predicted"/>
<reference evidence="1" key="1">
    <citation type="journal article" date="2014" name="Nat. Commun.">
        <title>The emerging biofuel crop Camelina sativa retains a highly undifferentiated hexaploid genome structure.</title>
        <authorList>
            <person name="Kagale S."/>
            <person name="Koh C."/>
            <person name="Nixon J."/>
            <person name="Bollina V."/>
            <person name="Clarke W.E."/>
            <person name="Tuteja R."/>
            <person name="Spillane C."/>
            <person name="Robinson S.J."/>
            <person name="Links M.G."/>
            <person name="Clarke C."/>
            <person name="Higgins E.E."/>
            <person name="Huebert T."/>
            <person name="Sharpe A.G."/>
            <person name="Parkin I.A."/>
        </authorList>
    </citation>
    <scope>NUCLEOTIDE SEQUENCE [LARGE SCALE GENOMIC DNA]</scope>
    <source>
        <strain evidence="1">cv. DH55</strain>
    </source>
</reference>
<evidence type="ECO:0000313" key="1">
    <source>
        <dbReference type="Proteomes" id="UP000694864"/>
    </source>
</evidence>
<dbReference type="Proteomes" id="UP000694864">
    <property type="component" value="Chromosome 2"/>
</dbReference>
<name>A0ABM0VY88_CAMSA</name>
<organism evidence="1 2">
    <name type="scientific">Camelina sativa</name>
    <name type="common">False flax</name>
    <name type="synonym">Myagrum sativum</name>
    <dbReference type="NCBI Taxonomy" id="90675"/>
    <lineage>
        <taxon>Eukaryota</taxon>
        <taxon>Viridiplantae</taxon>
        <taxon>Streptophyta</taxon>
        <taxon>Embryophyta</taxon>
        <taxon>Tracheophyta</taxon>
        <taxon>Spermatophyta</taxon>
        <taxon>Magnoliopsida</taxon>
        <taxon>eudicotyledons</taxon>
        <taxon>Gunneridae</taxon>
        <taxon>Pentapetalae</taxon>
        <taxon>rosids</taxon>
        <taxon>malvids</taxon>
        <taxon>Brassicales</taxon>
        <taxon>Brassicaceae</taxon>
        <taxon>Camelineae</taxon>
        <taxon>Camelina</taxon>
    </lineage>
</organism>
<protein>
    <submittedName>
        <fullName evidence="2">Uncharacterized protein LOC104743584</fullName>
    </submittedName>
</protein>
<evidence type="ECO:0000313" key="2">
    <source>
        <dbReference type="RefSeq" id="XP_010462951.1"/>
    </source>
</evidence>
<keyword evidence="1" id="KW-1185">Reference proteome</keyword>
<sequence length="292" mass="32793">MSVRTLLWAVREREHFMESNLIIFSKNIDEQLTSLVESIKKKADFDIVFLDPSSILENSAGTPPVFVEHIKDVSYRCGTCNSSSITNPNFTKPSLSSNPVDKLLDSPNVETFFSNLSQPIGKFANAYTEVYWFVDDSSIINQLDPGLVYRTITSGLSKKGYKGSNMGMIHAFIEDKNTLSKEVLDIYLENLIFTFTFSKGNKYAMLHEILPWALTKRALPTNLVVLSRNINEEVSRVLQSLRKDGRFNIVFHDPTTLLLACVGEPIKKDSSYRCPSCNSIIGRAGQSSSQNQ</sequence>
<reference evidence="2" key="2">
    <citation type="submission" date="2025-08" db="UniProtKB">
        <authorList>
            <consortium name="RefSeq"/>
        </authorList>
    </citation>
    <scope>IDENTIFICATION</scope>
    <source>
        <tissue evidence="2">Leaf</tissue>
    </source>
</reference>
<accession>A0ABM0VY88</accession>
<dbReference type="RefSeq" id="XP_010462951.1">
    <property type="nucleotide sequence ID" value="XM_010464649.2"/>
</dbReference>
<dbReference type="GeneID" id="104743584"/>
<gene>
    <name evidence="2" type="primary">LOC104743584</name>
</gene>